<organism evidence="1 2">
    <name type="scientific">Plasmodium cynomolgi (strain B)</name>
    <dbReference type="NCBI Taxonomy" id="1120755"/>
    <lineage>
        <taxon>Eukaryota</taxon>
        <taxon>Sar</taxon>
        <taxon>Alveolata</taxon>
        <taxon>Apicomplexa</taxon>
        <taxon>Aconoidasida</taxon>
        <taxon>Haemosporida</taxon>
        <taxon>Plasmodiidae</taxon>
        <taxon>Plasmodium</taxon>
        <taxon>Plasmodium (Plasmodium)</taxon>
    </lineage>
</organism>
<proteinExistence type="predicted"/>
<dbReference type="KEGG" id="pcy:PCYB_092330"/>
<dbReference type="OrthoDB" id="377203at2759"/>
<gene>
    <name evidence="1" type="ORF">PCYB_092330</name>
</gene>
<evidence type="ECO:0000313" key="2">
    <source>
        <dbReference type="Proteomes" id="UP000006319"/>
    </source>
</evidence>
<name>K6VB75_PLACD</name>
<protein>
    <submittedName>
        <fullName evidence="1">Uncharacterized protein</fullName>
    </submittedName>
</protein>
<dbReference type="GeneID" id="14692801"/>
<dbReference type="Gene3D" id="1.25.40.10">
    <property type="entry name" value="Tetratricopeptide repeat domain"/>
    <property type="match status" value="1"/>
</dbReference>
<dbReference type="RefSeq" id="XP_004222394.1">
    <property type="nucleotide sequence ID" value="XM_004222346.1"/>
</dbReference>
<accession>K6VB75</accession>
<dbReference type="VEuPathDB" id="PlasmoDB:PCYB_092330"/>
<dbReference type="InterPro" id="IPR011990">
    <property type="entry name" value="TPR-like_helical_dom_sf"/>
</dbReference>
<dbReference type="SUPFAM" id="SSF48452">
    <property type="entry name" value="TPR-like"/>
    <property type="match status" value="1"/>
</dbReference>
<dbReference type="EMBL" id="DF157101">
    <property type="protein sequence ID" value="GAB66447.1"/>
    <property type="molecule type" value="Genomic_DNA"/>
</dbReference>
<sequence length="735" mass="85391">MIKMQILKGLNQRSYDPGHLERMVSSKCFPLPTEGLRHVLNRNEEVTLVGGDKNTKKKEKKKEPSGPLNWSKKWASARKIYFCSLYVEENYEMIVQIYRNEYPLSDFYLTYIYVMALLKLRRYAFCWEYLSRVNRLRVAHRAGVAGVAGGAGGAIGPLGETGATGAGLVHFLWGKLYEKLLLCRLSAAEYSKLVLNHVGKSTPSLHTRLGAHEVTATSHNGMADMQPFILVCLDKLIGTGQLKRREESMTLKFVQVNYNLGKVLNFYFCKWVINRAIIWEGNTPSNKDTLRTARRLAIRLKLIDVCPVHAFSPKGDRPICHEESITAVGKQSRYCVDHPLWSEKSIRTEKVTLQDLLHSISFCHKKFDFLNAYYLSEYTLRRENALGEEDTILLFVESITSMHSVVSTSEQKIDRLLQLYNARVNHIAWKARQYTQSEKQNYEHTKDHLDYYLHGVIALLKENYEQALLYLKKCVNVKRKFFLAYVYMLHVLCCSPMRNAFNLREKKKFSTIVCMYCSSVLSKLQLDLNQEREKRGGDKKRKKSLLIESTTFLRDIFSKAMHLDNKNAFLYNELFVFHFLRKDFIQCQMVLRKMLLIIEDLSSPCCSSFPLSVVLYNCSVFYFLCENNLNKSAKKVIEILQNNPFDVKALNLLTFLLFLKRDQYWTCFFDYSMYVERSLLSRNVGSQRTYLCHSFFNRLRETRDLGLLARYYGALRGVRASFPFVLNYIHASYSP</sequence>
<reference evidence="1 2" key="1">
    <citation type="journal article" date="2012" name="Nat. Genet.">
        <title>Plasmodium cynomolgi genome sequences provide insight into Plasmodium vivax and the monkey malaria clade.</title>
        <authorList>
            <person name="Tachibana S."/>
            <person name="Sullivan S.A."/>
            <person name="Kawai S."/>
            <person name="Nakamura S."/>
            <person name="Kim H.R."/>
            <person name="Goto N."/>
            <person name="Arisue N."/>
            <person name="Palacpac N.M.Q."/>
            <person name="Honma H."/>
            <person name="Yagi M."/>
            <person name="Tougan T."/>
            <person name="Katakai Y."/>
            <person name="Kaneko O."/>
            <person name="Mita T."/>
            <person name="Kita K."/>
            <person name="Yasutomi Y."/>
            <person name="Sutton P.L."/>
            <person name="Shakhbatyan R."/>
            <person name="Horii T."/>
            <person name="Yasunaga T."/>
            <person name="Barnwell J.W."/>
            <person name="Escalante A.A."/>
            <person name="Carlton J.M."/>
            <person name="Tanabe K."/>
        </authorList>
    </citation>
    <scope>NUCLEOTIDE SEQUENCE [LARGE SCALE GENOMIC DNA]</scope>
    <source>
        <strain evidence="1 2">B</strain>
    </source>
</reference>
<dbReference type="Proteomes" id="UP000006319">
    <property type="component" value="Chromosome 9"/>
</dbReference>
<evidence type="ECO:0000313" key="1">
    <source>
        <dbReference type="EMBL" id="GAB66447.1"/>
    </source>
</evidence>
<keyword evidence="2" id="KW-1185">Reference proteome</keyword>
<dbReference type="PhylomeDB" id="K6VB75"/>
<dbReference type="AlphaFoldDB" id="K6VB75"/>
<dbReference type="eggNOG" id="ENOG502QX3G">
    <property type="taxonomic scope" value="Eukaryota"/>
</dbReference>